<accession>A0A7Z0DTT7</accession>
<feature type="compositionally biased region" description="Low complexity" evidence="1">
    <location>
        <begin position="54"/>
        <end position="68"/>
    </location>
</feature>
<dbReference type="EMBL" id="JACBZR010000002">
    <property type="protein sequence ID" value="NYI81211.1"/>
    <property type="molecule type" value="Genomic_DNA"/>
</dbReference>
<organism evidence="3 4">
    <name type="scientific">Nocardioides panzhihuensis</name>
    <dbReference type="NCBI Taxonomy" id="860243"/>
    <lineage>
        <taxon>Bacteria</taxon>
        <taxon>Bacillati</taxon>
        <taxon>Actinomycetota</taxon>
        <taxon>Actinomycetes</taxon>
        <taxon>Propionibacteriales</taxon>
        <taxon>Nocardioidaceae</taxon>
        <taxon>Nocardioides</taxon>
    </lineage>
</organism>
<keyword evidence="2" id="KW-0472">Membrane</keyword>
<evidence type="ECO:0000313" key="3">
    <source>
        <dbReference type="EMBL" id="NYI81211.1"/>
    </source>
</evidence>
<keyword evidence="2" id="KW-0812">Transmembrane</keyword>
<evidence type="ECO:0000256" key="2">
    <source>
        <dbReference type="SAM" id="Phobius"/>
    </source>
</evidence>
<evidence type="ECO:0000256" key="1">
    <source>
        <dbReference type="SAM" id="MobiDB-lite"/>
    </source>
</evidence>
<dbReference type="AlphaFoldDB" id="A0A7Z0DTT7"/>
<feature type="region of interest" description="Disordered" evidence="1">
    <location>
        <begin position="43"/>
        <end position="74"/>
    </location>
</feature>
<protein>
    <submittedName>
        <fullName evidence="3">Uncharacterized protein</fullName>
    </submittedName>
</protein>
<keyword evidence="2" id="KW-1133">Transmembrane helix</keyword>
<dbReference type="Proteomes" id="UP000564496">
    <property type="component" value="Unassembled WGS sequence"/>
</dbReference>
<comment type="caution">
    <text evidence="3">The sequence shown here is derived from an EMBL/GenBank/DDBJ whole genome shotgun (WGS) entry which is preliminary data.</text>
</comment>
<proteinExistence type="predicted"/>
<keyword evidence="4" id="KW-1185">Reference proteome</keyword>
<name>A0A7Z0DTT7_9ACTN</name>
<gene>
    <name evidence="3" type="ORF">BJ988_005919</name>
</gene>
<sequence length="258" mass="26958">MANQPDRDDTKQRSIFVTAAIGGLLVIVIVLAAALVFSNRDGAPTSDPTGGGDPATSGSPASTAPAVPEGFVTLPAPATSENGYPIGYPHNDEGAAAFVAAYEVSQVALLDYDKAESWAPLYIAPTAEMSYSDVAENLVTLQRKNLGVELNGPAPAGPSAAAELEGIKWEAVATDVYLVSVSMSVELTKGDGSTSEVPVATGAVVYWEGDRWWIDLTGSRLPDLEELEAPQYAKPGTAAYTQAGWQVVKNSDWKGSLL</sequence>
<dbReference type="RefSeq" id="WP_179661787.1">
    <property type="nucleotide sequence ID" value="NZ_JACBZR010000002.1"/>
</dbReference>
<reference evidence="3 4" key="1">
    <citation type="submission" date="2020-07" db="EMBL/GenBank/DDBJ databases">
        <title>Sequencing the genomes of 1000 actinobacteria strains.</title>
        <authorList>
            <person name="Klenk H.-P."/>
        </authorList>
    </citation>
    <scope>NUCLEOTIDE SEQUENCE [LARGE SCALE GENOMIC DNA]</scope>
    <source>
        <strain evidence="3 4">DSM 26487</strain>
    </source>
</reference>
<feature type="transmembrane region" description="Helical" evidence="2">
    <location>
        <begin position="15"/>
        <end position="37"/>
    </location>
</feature>
<evidence type="ECO:0000313" key="4">
    <source>
        <dbReference type="Proteomes" id="UP000564496"/>
    </source>
</evidence>